<evidence type="ECO:0000313" key="1">
    <source>
        <dbReference type="EMBL" id="KAK8041712.1"/>
    </source>
</evidence>
<keyword evidence="2" id="KW-1185">Reference proteome</keyword>
<accession>A0ABR1T553</accession>
<reference evidence="1 2" key="1">
    <citation type="submission" date="2023-01" db="EMBL/GenBank/DDBJ databases">
        <title>Analysis of 21 Apiospora genomes using comparative genomics revels a genus with tremendous synthesis potential of carbohydrate active enzymes and secondary metabolites.</title>
        <authorList>
            <person name="Sorensen T."/>
        </authorList>
    </citation>
    <scope>NUCLEOTIDE SEQUENCE [LARGE SCALE GENOMIC DNA]</scope>
    <source>
        <strain evidence="1 2">CBS 33761</strain>
    </source>
</reference>
<proteinExistence type="predicted"/>
<sequence>MGTVPHAAAKGAGTGNGQEAKPNLYYEDYWEDYQGHFHLRIEHWEELAPSEQLVSTPATPFPQCSRFPVEIQIMIWEQYIQIERANRVVFVTSYTGLIPYEKEYTELHRAGLSIPQGLRVLPSRWLVSPLFSVDTTDRFLDRWFGHFEPNRFYGLRALSDAFLEYKYHGTPFDFRDLLERRQRPAPLRYYSAGLPDDVLDQIRHLVFPNNPYEDKKDSWRSEYRTKICRQICPKALGPEGTIPSFHSSEEMERNFLDDVEDKGAEHLQIRQVKTELVPVPGRWKEVVVLEPLS</sequence>
<comment type="caution">
    <text evidence="1">The sequence shown here is derived from an EMBL/GenBank/DDBJ whole genome shotgun (WGS) entry which is preliminary data.</text>
</comment>
<organism evidence="1 2">
    <name type="scientific">Apiospora rasikravindrae</name>
    <dbReference type="NCBI Taxonomy" id="990691"/>
    <lineage>
        <taxon>Eukaryota</taxon>
        <taxon>Fungi</taxon>
        <taxon>Dikarya</taxon>
        <taxon>Ascomycota</taxon>
        <taxon>Pezizomycotina</taxon>
        <taxon>Sordariomycetes</taxon>
        <taxon>Xylariomycetidae</taxon>
        <taxon>Amphisphaeriales</taxon>
        <taxon>Apiosporaceae</taxon>
        <taxon>Apiospora</taxon>
    </lineage>
</organism>
<dbReference type="Proteomes" id="UP001444661">
    <property type="component" value="Unassembled WGS sequence"/>
</dbReference>
<name>A0ABR1T553_9PEZI</name>
<evidence type="ECO:0000313" key="2">
    <source>
        <dbReference type="Proteomes" id="UP001444661"/>
    </source>
</evidence>
<protein>
    <submittedName>
        <fullName evidence="1">Uncharacterized protein</fullName>
    </submittedName>
</protein>
<gene>
    <name evidence="1" type="ORF">PG993_006235</name>
</gene>
<dbReference type="EMBL" id="JAQQWK010000005">
    <property type="protein sequence ID" value="KAK8041712.1"/>
    <property type="molecule type" value="Genomic_DNA"/>
</dbReference>